<gene>
    <name evidence="2" type="ORF">E5676_scaffold403G001190</name>
    <name evidence="1" type="ORF">E6C27_scaffold79G00180</name>
</gene>
<organism evidence="2 4">
    <name type="scientific">Cucumis melo var. makuwa</name>
    <name type="common">Oriental melon</name>
    <dbReference type="NCBI Taxonomy" id="1194695"/>
    <lineage>
        <taxon>Eukaryota</taxon>
        <taxon>Viridiplantae</taxon>
        <taxon>Streptophyta</taxon>
        <taxon>Embryophyta</taxon>
        <taxon>Tracheophyta</taxon>
        <taxon>Spermatophyta</taxon>
        <taxon>Magnoliopsida</taxon>
        <taxon>eudicotyledons</taxon>
        <taxon>Gunneridae</taxon>
        <taxon>Pentapetalae</taxon>
        <taxon>rosids</taxon>
        <taxon>fabids</taxon>
        <taxon>Cucurbitales</taxon>
        <taxon>Cucurbitaceae</taxon>
        <taxon>Benincaseae</taxon>
        <taxon>Cucumis</taxon>
    </lineage>
</organism>
<sequence>MILVLVSSYVPLKNPGPESLLRRFIATLALSLEDFLRKVNARPWNNLAKHGAQHYGYEFCYQDLCVM</sequence>
<dbReference type="Proteomes" id="UP000321947">
    <property type="component" value="Unassembled WGS sequence"/>
</dbReference>
<accession>A0A5D3DZ35</accession>
<evidence type="ECO:0000313" key="2">
    <source>
        <dbReference type="EMBL" id="TYK28764.1"/>
    </source>
</evidence>
<evidence type="ECO:0000313" key="3">
    <source>
        <dbReference type="Proteomes" id="UP000321393"/>
    </source>
</evidence>
<reference evidence="3 4" key="1">
    <citation type="submission" date="2019-08" db="EMBL/GenBank/DDBJ databases">
        <title>Draft genome sequences of two oriental melons (Cucumis melo L. var makuwa).</title>
        <authorList>
            <person name="Kwon S.-Y."/>
        </authorList>
    </citation>
    <scope>NUCLEOTIDE SEQUENCE [LARGE SCALE GENOMIC DNA]</scope>
    <source>
        <strain evidence="4">cv. Chang Bougi</strain>
        <strain evidence="3">cv. SW 3</strain>
        <tissue evidence="2">Leaf</tissue>
    </source>
</reference>
<dbReference type="EMBL" id="SSTE01004244">
    <property type="protein sequence ID" value="KAA0062543.1"/>
    <property type="molecule type" value="Genomic_DNA"/>
</dbReference>
<comment type="caution">
    <text evidence="2">The sequence shown here is derived from an EMBL/GenBank/DDBJ whole genome shotgun (WGS) entry which is preliminary data.</text>
</comment>
<evidence type="ECO:0000313" key="1">
    <source>
        <dbReference type="EMBL" id="KAA0062543.1"/>
    </source>
</evidence>
<protein>
    <submittedName>
        <fullName evidence="2">Alkylated DNA repair protein alkB-like protein 8 isoform X2</fullName>
    </submittedName>
</protein>
<proteinExistence type="predicted"/>
<dbReference type="Proteomes" id="UP000321393">
    <property type="component" value="Unassembled WGS sequence"/>
</dbReference>
<dbReference type="AlphaFoldDB" id="A0A5D3DZ35"/>
<evidence type="ECO:0000313" key="4">
    <source>
        <dbReference type="Proteomes" id="UP000321947"/>
    </source>
</evidence>
<name>A0A5D3DZ35_CUCMM</name>
<dbReference type="EMBL" id="SSTD01002040">
    <property type="protein sequence ID" value="TYK28764.1"/>
    <property type="molecule type" value="Genomic_DNA"/>
</dbReference>